<feature type="binding site" evidence="4">
    <location>
        <position position="703"/>
    </location>
    <ligand>
        <name>AMP</name>
        <dbReference type="ChEBI" id="CHEBI:456215"/>
    </ligand>
</feature>
<evidence type="ECO:0000256" key="3">
    <source>
        <dbReference type="PIRSR" id="PIRSR623088-1"/>
    </source>
</evidence>
<dbReference type="GO" id="GO:0007165">
    <property type="term" value="P:signal transduction"/>
    <property type="evidence" value="ECO:0007669"/>
    <property type="project" value="InterPro"/>
</dbReference>
<name>A0AAW1QN68_9CHLO</name>
<feature type="binding site" evidence="4">
    <location>
        <position position="577"/>
    </location>
    <ligand>
        <name>AMP</name>
        <dbReference type="ChEBI" id="CHEBI:456215"/>
    </ligand>
</feature>
<evidence type="ECO:0000256" key="5">
    <source>
        <dbReference type="PIRSR" id="PIRSR623088-3"/>
    </source>
</evidence>
<evidence type="ECO:0000259" key="9">
    <source>
        <dbReference type="PROSITE" id="PS51845"/>
    </source>
</evidence>
<accession>A0AAW1QN68</accession>
<reference evidence="10 11" key="1">
    <citation type="journal article" date="2024" name="Nat. Commun.">
        <title>Phylogenomics reveals the evolutionary origins of lichenization in chlorophyte algae.</title>
        <authorList>
            <person name="Puginier C."/>
            <person name="Libourel C."/>
            <person name="Otte J."/>
            <person name="Skaloud P."/>
            <person name="Haon M."/>
            <person name="Grisel S."/>
            <person name="Petersen M."/>
            <person name="Berrin J.G."/>
            <person name="Delaux P.M."/>
            <person name="Dal Grande F."/>
            <person name="Keller J."/>
        </authorList>
    </citation>
    <scope>NUCLEOTIDE SEQUENCE [LARGE SCALE GENOMIC DNA]</scope>
    <source>
        <strain evidence="10 11">SAG 2145</strain>
    </source>
</reference>
<dbReference type="PROSITE" id="PS00126">
    <property type="entry name" value="PDEASE_I_1"/>
    <property type="match status" value="1"/>
</dbReference>
<comment type="caution">
    <text evidence="10">The sequence shown here is derived from an EMBL/GenBank/DDBJ whole genome shotgun (WGS) entry which is preliminary data.</text>
</comment>
<feature type="binding site" evidence="5">
    <location>
        <position position="577"/>
    </location>
    <ligand>
        <name>Zn(2+)</name>
        <dbReference type="ChEBI" id="CHEBI:29105"/>
        <label>2</label>
    </ligand>
</feature>
<feature type="domain" description="PDEase" evidence="9">
    <location>
        <begin position="457"/>
        <end position="798"/>
    </location>
</feature>
<dbReference type="GO" id="GO:0004114">
    <property type="term" value="F:3',5'-cyclic-nucleotide phosphodiesterase activity"/>
    <property type="evidence" value="ECO:0007669"/>
    <property type="project" value="InterPro"/>
</dbReference>
<keyword evidence="2 6" id="KW-0378">Hydrolase</keyword>
<feature type="binding site" evidence="4">
    <location>
        <begin position="535"/>
        <end position="539"/>
    </location>
    <ligand>
        <name>AMP</name>
        <dbReference type="ChEBI" id="CHEBI:456215"/>
    </ligand>
</feature>
<feature type="region of interest" description="Disordered" evidence="8">
    <location>
        <begin position="403"/>
        <end position="422"/>
    </location>
</feature>
<evidence type="ECO:0000256" key="2">
    <source>
        <dbReference type="ARBA" id="ARBA00022801"/>
    </source>
</evidence>
<protein>
    <recommendedName>
        <fullName evidence="6">Phosphodiesterase</fullName>
        <ecNumber evidence="6">3.1.4.-</ecNumber>
    </recommendedName>
</protein>
<gene>
    <name evidence="10" type="ORF">WJX74_005722</name>
</gene>
<dbReference type="InterPro" id="IPR036971">
    <property type="entry name" value="PDEase_catalytic_dom_sf"/>
</dbReference>
<dbReference type="GO" id="GO:0046872">
    <property type="term" value="F:metal ion binding"/>
    <property type="evidence" value="ECO:0007669"/>
    <property type="project" value="UniProtKB-KW"/>
</dbReference>
<feature type="binding site" evidence="5">
    <location>
        <position position="577"/>
    </location>
    <ligand>
        <name>Zn(2+)</name>
        <dbReference type="ChEBI" id="CHEBI:29105"/>
        <label>1</label>
    </ligand>
</feature>
<feature type="binding site" evidence="4">
    <location>
        <position position="755"/>
    </location>
    <ligand>
        <name>AMP</name>
        <dbReference type="ChEBI" id="CHEBI:456215"/>
    </ligand>
</feature>
<dbReference type="SUPFAM" id="SSF109604">
    <property type="entry name" value="HD-domain/PDEase-like"/>
    <property type="match status" value="1"/>
</dbReference>
<dbReference type="Pfam" id="PF00233">
    <property type="entry name" value="PDEase_I"/>
    <property type="match status" value="1"/>
</dbReference>
<feature type="binding site" evidence="5">
    <location>
        <position position="576"/>
    </location>
    <ligand>
        <name>Zn(2+)</name>
        <dbReference type="ChEBI" id="CHEBI:29105"/>
        <label>1</label>
    </ligand>
</feature>
<evidence type="ECO:0000313" key="10">
    <source>
        <dbReference type="EMBL" id="KAK9822931.1"/>
    </source>
</evidence>
<keyword evidence="7" id="KW-0175">Coiled coil</keyword>
<feature type="binding site" evidence="5">
    <location>
        <position position="539"/>
    </location>
    <ligand>
        <name>Zn(2+)</name>
        <dbReference type="ChEBI" id="CHEBI:29105"/>
        <label>1</label>
    </ligand>
</feature>
<dbReference type="InterPro" id="IPR002073">
    <property type="entry name" value="PDEase_catalytic_dom"/>
</dbReference>
<dbReference type="EMBL" id="JALJOS010000029">
    <property type="protein sequence ID" value="KAK9822931.1"/>
    <property type="molecule type" value="Genomic_DNA"/>
</dbReference>
<dbReference type="CDD" id="cd00077">
    <property type="entry name" value="HDc"/>
    <property type="match status" value="1"/>
</dbReference>
<dbReference type="InterPro" id="IPR023088">
    <property type="entry name" value="PDEase"/>
</dbReference>
<comment type="cofactor">
    <cofactor evidence="6">
        <name>a divalent metal cation</name>
        <dbReference type="ChEBI" id="CHEBI:60240"/>
    </cofactor>
    <text evidence="6">Binds 2 divalent metal cations per subunit. Site 1 may preferentially bind zinc ions, while site 2 has a preference for magnesium and/or manganese ions.</text>
</comment>
<evidence type="ECO:0000256" key="8">
    <source>
        <dbReference type="SAM" id="MobiDB-lite"/>
    </source>
</evidence>
<dbReference type="PANTHER" id="PTHR11347">
    <property type="entry name" value="CYCLIC NUCLEOTIDE PHOSPHODIESTERASE"/>
    <property type="match status" value="1"/>
</dbReference>
<comment type="similarity">
    <text evidence="6">Belongs to the cyclic nucleotide phosphodiesterase family.</text>
</comment>
<feature type="active site" description="Proton donor" evidence="3">
    <location>
        <position position="535"/>
    </location>
</feature>
<sequence length="805" mass="90239">MIDVGHLPEVQTLEHLHIPCWLARVTPGLPAINVEWCNAAASHRFGRLCTKEEQASIIAAYSASTREMLCQTTKRLYKTCLVDGGRTCHRVDPRSALSQTFSAVRSDVTAGDLHDGPFSLIVHGRRETFLLVQFVDSGQVVEPDLLRAGAMQMQTPIHSYLFNSSGLLLLANTTATSSLKARGMTDLANMQLADLLIEEGRRQPDAAEQALHSILVDKQPAYRITLRNRGRSILFEMWWAEDLVLLEPAVLVNSFDITSQKEVEQQLEDAKRQLLIQNEHLELRNVQLEEVHEATCQEKARLLEEQQGLQDRLKKALELHLHPKTSVDTATVADKIISMFDDMLQGKVIEMADVLELRNAANGAKDLRQPVNFQEQLMHRSGLSQDVGASMIELLQGDSHSSARRWASSMSSKRTVERLRPRRSTMDAVPSLHRNDISIAPTPRITSDEPEDAIVQVDRPLVPELEQLLQAASDTSSFQFDMFQLCKASINKPLSALGFFVLSGSGLLQMFNIPEQKLLNLLSRIEEGYPDNPYHNRVHAASVFHMMHLLIHNGLIQQGVLDGITMIGCYLAALCHDYDHSGFNNDYLIKTRNPLAITYNDISPNENHHVAGAYTMLMSSPDYYFSKDMAVEDRNILRAAMIELVLATDMKKHFSVLSQFQMIKPTGPASSQPDGHGHISASLGDLAAQQKMLIAQVALKCADLGHLASQHELHRRWVDALTEEFFRQGDQERAKGMHVSPLMDRNETAGLIKSQVGFFEIVALPLFKQYVELLPMAQPVLDAVKANYQYWHHVHHLHDGCSKDV</sequence>
<dbReference type="EC" id="3.1.4.-" evidence="6"/>
<evidence type="ECO:0000256" key="1">
    <source>
        <dbReference type="ARBA" id="ARBA00022723"/>
    </source>
</evidence>
<dbReference type="AlphaFoldDB" id="A0AAW1QN68"/>
<keyword evidence="1 5" id="KW-0479">Metal-binding</keyword>
<organism evidence="10 11">
    <name type="scientific">Apatococcus lobatus</name>
    <dbReference type="NCBI Taxonomy" id="904363"/>
    <lineage>
        <taxon>Eukaryota</taxon>
        <taxon>Viridiplantae</taxon>
        <taxon>Chlorophyta</taxon>
        <taxon>core chlorophytes</taxon>
        <taxon>Trebouxiophyceae</taxon>
        <taxon>Chlorellales</taxon>
        <taxon>Chlorellaceae</taxon>
        <taxon>Apatococcus</taxon>
    </lineage>
</organism>
<evidence type="ECO:0000256" key="4">
    <source>
        <dbReference type="PIRSR" id="PIRSR623088-2"/>
    </source>
</evidence>
<dbReference type="PRINTS" id="PR00387">
    <property type="entry name" value="PDIESTERASE1"/>
</dbReference>
<evidence type="ECO:0000256" key="6">
    <source>
        <dbReference type="RuleBase" id="RU363067"/>
    </source>
</evidence>
<dbReference type="InterPro" id="IPR003607">
    <property type="entry name" value="HD/PDEase_dom"/>
</dbReference>
<dbReference type="Proteomes" id="UP001438707">
    <property type="component" value="Unassembled WGS sequence"/>
</dbReference>
<feature type="coiled-coil region" evidence="7">
    <location>
        <begin position="260"/>
        <end position="319"/>
    </location>
</feature>
<dbReference type="Gene3D" id="1.10.1300.10">
    <property type="entry name" value="3'5'-cyclic nucleotide phosphodiesterase, catalytic domain"/>
    <property type="match status" value="1"/>
</dbReference>
<dbReference type="PROSITE" id="PS51845">
    <property type="entry name" value="PDEASE_I_2"/>
    <property type="match status" value="1"/>
</dbReference>
<keyword evidence="11" id="KW-1185">Reference proteome</keyword>
<proteinExistence type="inferred from homology"/>
<dbReference type="InterPro" id="IPR023174">
    <property type="entry name" value="PDEase_CS"/>
</dbReference>
<feature type="binding site" evidence="5">
    <location>
        <position position="703"/>
    </location>
    <ligand>
        <name>Zn(2+)</name>
        <dbReference type="ChEBI" id="CHEBI:29105"/>
        <label>1</label>
    </ligand>
</feature>
<dbReference type="SMART" id="SM00471">
    <property type="entry name" value="HDc"/>
    <property type="match status" value="1"/>
</dbReference>
<evidence type="ECO:0000256" key="7">
    <source>
        <dbReference type="SAM" id="Coils"/>
    </source>
</evidence>
<evidence type="ECO:0000313" key="11">
    <source>
        <dbReference type="Proteomes" id="UP001438707"/>
    </source>
</evidence>